<dbReference type="PANTHER" id="PTHR30595:SF6">
    <property type="entry name" value="SCHLAFEN ALBA-2 DOMAIN-CONTAINING PROTEIN"/>
    <property type="match status" value="1"/>
</dbReference>
<dbReference type="InterPro" id="IPR007421">
    <property type="entry name" value="Schlafen_AlbA_2_dom"/>
</dbReference>
<keyword evidence="1" id="KW-1133">Transmembrane helix</keyword>
<comment type="caution">
    <text evidence="4">The sequence shown here is derived from an EMBL/GenBank/DDBJ whole genome shotgun (WGS) entry which is preliminary data.</text>
</comment>
<evidence type="ECO:0008006" key="6">
    <source>
        <dbReference type="Google" id="ProtNLM"/>
    </source>
</evidence>
<protein>
    <recommendedName>
        <fullName evidence="6">Schlafen AlbA-2 domain-containing protein</fullName>
    </recommendedName>
</protein>
<sequence length="331" mass="38380">MKLPVVIKPSPLVLIRRIIEVEVVVSIILFFVSFLTNYEELYRQTPLISIFRYDIFLVVAASIMQLIITLLVFFWWNNEEYRIKEKEIIRRRGMFFDRQNSTLLKKVSEVEFKRNPLEFLLGYGTIVVHLSPGEKPMYIRSVDNAEVYANIIKDVVDQALTRGNSYKNSKTSILDLILEGEHSRLELKQTFRWDGKRNVTSKDLEKAVMKTVAAFLNTEGGQLLIGISDNGNIHGLEDDYKSLTRKDRDGFENAFNQSMKNMIGAEFRQYVGLSFEQIEEKEVCVISVEPSPKPVFLRVNDKEEEFFIRTGNTTSPLKVSQVNSYIESHWK</sequence>
<feature type="transmembrane region" description="Helical" evidence="1">
    <location>
        <begin position="55"/>
        <end position="76"/>
    </location>
</feature>
<keyword evidence="1" id="KW-0812">Transmembrane</keyword>
<gene>
    <name evidence="4" type="ORF">A3B14_00115</name>
</gene>
<dbReference type="InterPro" id="IPR038461">
    <property type="entry name" value="Schlafen_AlbA_2_dom_sf"/>
</dbReference>
<feature type="domain" description="Schlafen AlbA-2" evidence="3">
    <location>
        <begin position="181"/>
        <end position="317"/>
    </location>
</feature>
<dbReference type="Gene3D" id="3.30.950.30">
    <property type="entry name" value="Schlafen, AAA domain"/>
    <property type="match status" value="1"/>
</dbReference>
<evidence type="ECO:0000313" key="4">
    <source>
        <dbReference type="EMBL" id="OHB03055.1"/>
    </source>
</evidence>
<dbReference type="Pfam" id="PF03703">
    <property type="entry name" value="bPH_2"/>
    <property type="match status" value="1"/>
</dbReference>
<dbReference type="PANTHER" id="PTHR30595">
    <property type="entry name" value="GLPR-RELATED TRANSCRIPTIONAL REPRESSOR"/>
    <property type="match status" value="1"/>
</dbReference>
<organism evidence="4 5">
    <name type="scientific">Candidatus Zambryskibacteria bacterium RIFCSPLOWO2_01_FULL_45_21</name>
    <dbReference type="NCBI Taxonomy" id="1802761"/>
    <lineage>
        <taxon>Bacteria</taxon>
        <taxon>Candidatus Zambryskiibacteriota</taxon>
    </lineage>
</organism>
<dbReference type="InterPro" id="IPR005182">
    <property type="entry name" value="YdbS-like_PH"/>
</dbReference>
<evidence type="ECO:0000256" key="1">
    <source>
        <dbReference type="SAM" id="Phobius"/>
    </source>
</evidence>
<accession>A0A1G2U0K5</accession>
<reference evidence="4 5" key="1">
    <citation type="journal article" date="2016" name="Nat. Commun.">
        <title>Thousands of microbial genomes shed light on interconnected biogeochemical processes in an aquifer system.</title>
        <authorList>
            <person name="Anantharaman K."/>
            <person name="Brown C.T."/>
            <person name="Hug L.A."/>
            <person name="Sharon I."/>
            <person name="Castelle C.J."/>
            <person name="Probst A.J."/>
            <person name="Thomas B.C."/>
            <person name="Singh A."/>
            <person name="Wilkins M.J."/>
            <person name="Karaoz U."/>
            <person name="Brodie E.L."/>
            <person name="Williams K.H."/>
            <person name="Hubbard S.S."/>
            <person name="Banfield J.F."/>
        </authorList>
    </citation>
    <scope>NUCLEOTIDE SEQUENCE [LARGE SCALE GENOMIC DNA]</scope>
</reference>
<evidence type="ECO:0000259" key="3">
    <source>
        <dbReference type="Pfam" id="PF04326"/>
    </source>
</evidence>
<feature type="domain" description="YdbS-like PH" evidence="2">
    <location>
        <begin position="76"/>
        <end position="150"/>
    </location>
</feature>
<evidence type="ECO:0000259" key="2">
    <source>
        <dbReference type="Pfam" id="PF03703"/>
    </source>
</evidence>
<dbReference type="Pfam" id="PF04326">
    <property type="entry name" value="SLFN_AlbA_2"/>
    <property type="match status" value="1"/>
</dbReference>
<evidence type="ECO:0000313" key="5">
    <source>
        <dbReference type="Proteomes" id="UP000176800"/>
    </source>
</evidence>
<keyword evidence="1" id="KW-0472">Membrane</keyword>
<dbReference type="Proteomes" id="UP000176800">
    <property type="component" value="Unassembled WGS sequence"/>
</dbReference>
<proteinExistence type="predicted"/>
<dbReference type="AlphaFoldDB" id="A0A1G2U0K5"/>
<name>A0A1G2U0K5_9BACT</name>
<feature type="transmembrane region" description="Helical" evidence="1">
    <location>
        <begin position="12"/>
        <end position="35"/>
    </location>
</feature>
<dbReference type="EMBL" id="MHWE01000023">
    <property type="protein sequence ID" value="OHB03055.1"/>
    <property type="molecule type" value="Genomic_DNA"/>
</dbReference>